<keyword evidence="8" id="KW-1185">Reference proteome</keyword>
<feature type="domain" description="ComC supersandwich" evidence="3">
    <location>
        <begin position="1090"/>
        <end position="1314"/>
    </location>
</feature>
<evidence type="ECO:0000256" key="2">
    <source>
        <dbReference type="SAM" id="SignalP"/>
    </source>
</evidence>
<evidence type="ECO:0000313" key="7">
    <source>
        <dbReference type="EMBL" id="KAF2073061.1"/>
    </source>
</evidence>
<feature type="chain" id="PRO_5035213332" description="EGF-like domain-containing protein" evidence="2">
    <location>
        <begin position="24"/>
        <end position="1388"/>
    </location>
</feature>
<dbReference type="Pfam" id="PF23033">
    <property type="entry name" value="DUF7034"/>
    <property type="match status" value="1"/>
</dbReference>
<name>A0A8J4Q2Q0_9MYCE</name>
<evidence type="ECO:0000259" key="5">
    <source>
        <dbReference type="Pfam" id="PF23034"/>
    </source>
</evidence>
<evidence type="ECO:0000259" key="4">
    <source>
        <dbReference type="Pfam" id="PF23033"/>
    </source>
</evidence>
<feature type="domain" description="DUF7034" evidence="4">
    <location>
        <begin position="811"/>
        <end position="933"/>
    </location>
</feature>
<dbReference type="InterPro" id="IPR057709">
    <property type="entry name" value="DUF7949"/>
</dbReference>
<evidence type="ECO:0008006" key="9">
    <source>
        <dbReference type="Google" id="ProtNLM"/>
    </source>
</evidence>
<keyword evidence="2" id="KW-0732">Signal</keyword>
<evidence type="ECO:0000259" key="3">
    <source>
        <dbReference type="Pfam" id="PF22933"/>
    </source>
</evidence>
<keyword evidence="1" id="KW-0472">Membrane</keyword>
<dbReference type="InterPro" id="IPR054484">
    <property type="entry name" value="ComC_SSD"/>
</dbReference>
<dbReference type="PANTHER" id="PTHR31378:SF29">
    <property type="entry name" value="EGF-LIKE DOMAIN-CONTAINING PROTEIN-RELATED"/>
    <property type="match status" value="1"/>
</dbReference>
<dbReference type="InterPro" id="IPR055462">
    <property type="entry name" value="DUF7034"/>
</dbReference>
<comment type="caution">
    <text evidence="7">The sequence shown here is derived from an EMBL/GenBank/DDBJ whole genome shotgun (WGS) entry which is preliminary data.</text>
</comment>
<evidence type="ECO:0000256" key="1">
    <source>
        <dbReference type="SAM" id="Phobius"/>
    </source>
</evidence>
<protein>
    <recommendedName>
        <fullName evidence="9">EGF-like domain-containing protein</fullName>
    </recommendedName>
</protein>
<dbReference type="Pfam" id="PF22933">
    <property type="entry name" value="ComC_SSD"/>
    <property type="match status" value="1"/>
</dbReference>
<organism evidence="7 8">
    <name type="scientific">Polysphondylium violaceum</name>
    <dbReference type="NCBI Taxonomy" id="133409"/>
    <lineage>
        <taxon>Eukaryota</taxon>
        <taxon>Amoebozoa</taxon>
        <taxon>Evosea</taxon>
        <taxon>Eumycetozoa</taxon>
        <taxon>Dictyostelia</taxon>
        <taxon>Dictyosteliales</taxon>
        <taxon>Dictyosteliaceae</taxon>
        <taxon>Polysphondylium</taxon>
    </lineage>
</organism>
<dbReference type="Pfam" id="PF23034">
    <property type="entry name" value="DUF7035"/>
    <property type="match status" value="1"/>
</dbReference>
<feature type="domain" description="DUF7949" evidence="6">
    <location>
        <begin position="1059"/>
        <end position="1084"/>
    </location>
</feature>
<gene>
    <name evidence="7" type="ORF">CYY_005616</name>
</gene>
<feature type="domain" description="DUF7035" evidence="5">
    <location>
        <begin position="693"/>
        <end position="797"/>
    </location>
</feature>
<reference evidence="7" key="1">
    <citation type="submission" date="2020-01" db="EMBL/GenBank/DDBJ databases">
        <title>Development of genomics and gene disruption for Polysphondylium violaceum indicates a role for the polyketide synthase stlB in stalk morphogenesis.</title>
        <authorList>
            <person name="Narita B."/>
            <person name="Kawabe Y."/>
            <person name="Kin K."/>
            <person name="Saito T."/>
            <person name="Gibbs R."/>
            <person name="Kuspa A."/>
            <person name="Muzny D."/>
            <person name="Queller D."/>
            <person name="Richards S."/>
            <person name="Strassman J."/>
            <person name="Sucgang R."/>
            <person name="Worley K."/>
            <person name="Schaap P."/>
        </authorList>
    </citation>
    <scope>NUCLEOTIDE SEQUENCE</scope>
    <source>
        <strain evidence="7">QSvi11</strain>
    </source>
</reference>
<feature type="transmembrane region" description="Helical" evidence="1">
    <location>
        <begin position="1341"/>
        <end position="1364"/>
    </location>
</feature>
<dbReference type="Proteomes" id="UP000695562">
    <property type="component" value="Unassembled WGS sequence"/>
</dbReference>
<dbReference type="Pfam" id="PF25820">
    <property type="entry name" value="DUF7949"/>
    <property type="match status" value="1"/>
</dbReference>
<dbReference type="EMBL" id="AJWJ01000229">
    <property type="protein sequence ID" value="KAF2073061.1"/>
    <property type="molecule type" value="Genomic_DNA"/>
</dbReference>
<accession>A0A8J4Q2Q0</accession>
<evidence type="ECO:0000313" key="8">
    <source>
        <dbReference type="Proteomes" id="UP000695562"/>
    </source>
</evidence>
<keyword evidence="1" id="KW-0812">Transmembrane</keyword>
<keyword evidence="1" id="KW-1133">Transmembrane helix</keyword>
<dbReference type="InterPro" id="IPR055463">
    <property type="entry name" value="DUF7035"/>
</dbReference>
<sequence>MNKIIGLSLIVLFFYFNIYPVHSIPGYPFIDYSPEGTNDVFVNYLAGNVKQCNLRYNIVLSIFSNITELSCDSCASFQYSFVERNSTESLINIDIIYPYVPAQIAIPINVVGGGAAIGTFYLGFICEEPNFGIIEFVDKTLYYSYNLPSYPVFGFRVSGFNKKVAPPLTVTFTSTVSGTMTTKAISNNEYVVFVHYGYLSNDWSFFGKDFSIEISPAFSTGIVFQDSDFKSFYKIGSSESASYVVGPVNVIKDIIVNLYTVKPSRNDIFIASFIYSQNFIYPSTLVEANTSRTYYNSHAIDSASLSYNPFVVVNNSAILQNFPFTFLPPEVISSVSKTVQCLNSFVILDTKQNKYSPKFDIVTLIPGITSVPISSYQPYPFGFGSGNSSNYVLLKSYPVSPSFGWAFTLISGDDTLLYSPQVVTMDLDSEPPAIESVSVTKIPYSNLLLFTMTITDKISGFYSLEKFGDFTNVVSGSHNQVYQFIVKPYDYVRLYQGFKVCDYDSNCKKLNIFEPINLKGTIIPYSYLKLNQITGISFLYNNISTANSVENKLLIKSELIDPYLPVVMVLKDETKPDVSIDPMVYVGYWDDALQAYSISFPIVKYSAFGDFPYYLYLENQLLSYSDLRATFGPNATLKIIPGIVDIIGPMVFSLEAQANIPMTIEPSTGIIKIDSPTPGQRTLKSILPVYIFQTSFNLKITIVDAINGFKKGLLSVYTSVDLVQYNFTFDPTHLINGDKYSGVYKFDFQVYFDTCVSQDYSIYYLELMDELGHKTVYNSSFTSPNIMNPINQYYKVVASTLCTYIEDITPPALTNFTFWPSIIDPFNYGTKLNTSSRIIHFEFETYDLHKIKSEALPIIYLHDHSFQVISKRATLISNENTTAKYTCDFEIPFGFGHPYGIKASLYGIVDTRGNFNGYPVSQFPFPNAIKIQTKSTKPAIFSTSTLSPSGGFLTIYGANFFNTTIIDLEYSNLEPLDSFKPVYFNNRLIIVNNIPTLKPGYYYVTARTTSPVAAKEDSLSNSFRIVVGQDIPVYPDSSEASSSFENPPQECISNCNSQQQHGICTPKGCVCNYPWIGVDCASQVIIVDPTINTTHPETTLNDNVVNSIISIVGLNELDNSGAIINQYRFESWISRVNNNSHFSSSTNSFSYKTNITNKLDQSLTEIYAFIDYFNQSTPTNITFANQLITMNPHSLKYSINITSYSFSNSLNTLQLVLSASIENENGECSASSTGNNVESNSEFIKLQVNDNSLYGRFIKRGIVDGRVKAVTNQILKDSEFFQSTSTQSRSQAFIGINIPQYKRMVELDPDFSIIVDTRSAAESDNSICLGKKKSKLSTAQLAGIIVACVAVSAAIVTSTVYYLYKKKKENIENQRVAAKLKTLESPNQ</sequence>
<evidence type="ECO:0000259" key="6">
    <source>
        <dbReference type="Pfam" id="PF25820"/>
    </source>
</evidence>
<feature type="signal peptide" evidence="2">
    <location>
        <begin position="1"/>
        <end position="23"/>
    </location>
</feature>
<proteinExistence type="predicted"/>
<dbReference type="PANTHER" id="PTHR31378">
    <property type="entry name" value="EGF-LIKE DOMAIN-CONTAINING PROTEIN-RELATED-RELATED"/>
    <property type="match status" value="1"/>
</dbReference>